<dbReference type="EMBL" id="JACHJY010000009">
    <property type="protein sequence ID" value="MBB4985042.1"/>
    <property type="molecule type" value="Genomic_DNA"/>
</dbReference>
<protein>
    <submittedName>
        <fullName evidence="1">Uncharacterized protein</fullName>
    </submittedName>
</protein>
<proteinExistence type="predicted"/>
<evidence type="ECO:0000313" key="2">
    <source>
        <dbReference type="Proteomes" id="UP000582643"/>
    </source>
</evidence>
<sequence length="366" mass="38684">MSTATFSAPVELDWFGCDLRTGQIIEDLRSLKPSGPLTKRLGAATSTSFDLGIAGAGQDWIAATDPGRSLLVGVDRLTDQPVWAGMVLTRDAGSSWTATLGVTTPEAYLDRRYTGDVTQLQQDQAAVLTALMAAPLSQGPPFIMDAPATGVLMDYMALDGDDRTVLSALQEVMGQEGGPEWTVDVAWSDAAHSGFVLPVRVRPAIGVQITDPEAVFDFPGCISTYMLSESYESGKGATAVVARGEGEGTARLSSGSQVATDLEAAGWPRYVHRYTPASGLTDPAQLTAHAVKALALMKTGARVWAIEAVASQAPRLGRDWGIGDSIRVAVGSSPRHPEGTEIVARAWSWELDAAADRIAPVLIEED</sequence>
<reference evidence="1 2" key="1">
    <citation type="submission" date="2020-08" db="EMBL/GenBank/DDBJ databases">
        <title>Genomic Encyclopedia of Type Strains, Phase III (KMG-III): the genomes of soil and plant-associated and newly described type strains.</title>
        <authorList>
            <person name="Whitman W."/>
        </authorList>
    </citation>
    <scope>NUCLEOTIDE SEQUENCE [LARGE SCALE GENOMIC DNA]</scope>
    <source>
        <strain evidence="1 2">SFB5A</strain>
    </source>
</reference>
<organism evidence="1 2">
    <name type="scientific">Streptomyces nymphaeiformis</name>
    <dbReference type="NCBI Taxonomy" id="2663842"/>
    <lineage>
        <taxon>Bacteria</taxon>
        <taxon>Bacillati</taxon>
        <taxon>Actinomycetota</taxon>
        <taxon>Actinomycetes</taxon>
        <taxon>Kitasatosporales</taxon>
        <taxon>Streptomycetaceae</taxon>
        <taxon>Streptomyces</taxon>
    </lineage>
</organism>
<name>A0A7W7U4S4_9ACTN</name>
<comment type="caution">
    <text evidence="1">The sequence shown here is derived from an EMBL/GenBank/DDBJ whole genome shotgun (WGS) entry which is preliminary data.</text>
</comment>
<keyword evidence="2" id="KW-1185">Reference proteome</keyword>
<dbReference type="Proteomes" id="UP000582643">
    <property type="component" value="Unassembled WGS sequence"/>
</dbReference>
<dbReference type="AlphaFoldDB" id="A0A7W7U4S4"/>
<dbReference type="RefSeq" id="WP_184932266.1">
    <property type="nucleotide sequence ID" value="NZ_JACHJY010000009.1"/>
</dbReference>
<gene>
    <name evidence="1" type="ORF">GGE06_005992</name>
</gene>
<accession>A0A7W7U4S4</accession>
<evidence type="ECO:0000313" key="1">
    <source>
        <dbReference type="EMBL" id="MBB4985042.1"/>
    </source>
</evidence>